<dbReference type="Proteomes" id="UP000198362">
    <property type="component" value="Unassembled WGS sequence"/>
</dbReference>
<proteinExistence type="predicted"/>
<keyword evidence="3" id="KW-1185">Reference proteome</keyword>
<feature type="compositionally biased region" description="Pro residues" evidence="1">
    <location>
        <begin position="56"/>
        <end position="67"/>
    </location>
</feature>
<evidence type="ECO:0000313" key="2">
    <source>
        <dbReference type="EMBL" id="SNT66238.1"/>
    </source>
</evidence>
<reference evidence="2 3" key="1">
    <citation type="submission" date="2017-06" db="EMBL/GenBank/DDBJ databases">
        <authorList>
            <person name="Kim H.J."/>
            <person name="Triplett B.A."/>
        </authorList>
    </citation>
    <scope>NUCLEOTIDE SEQUENCE [LARGE SCALE GENOMIC DNA]</scope>
    <source>
        <strain evidence="2 3">CGMCC 4.5593</strain>
    </source>
</reference>
<dbReference type="AlphaFoldDB" id="A0A239PI07"/>
<gene>
    <name evidence="2" type="ORF">SAMN05421812_13519</name>
</gene>
<evidence type="ECO:0000256" key="1">
    <source>
        <dbReference type="SAM" id="MobiDB-lite"/>
    </source>
</evidence>
<evidence type="ECO:0000313" key="3">
    <source>
        <dbReference type="Proteomes" id="UP000198362"/>
    </source>
</evidence>
<dbReference type="EMBL" id="FZPH01000035">
    <property type="protein sequence ID" value="SNT66238.1"/>
    <property type="molecule type" value="Genomic_DNA"/>
</dbReference>
<protein>
    <submittedName>
        <fullName evidence="2">Uncharacterized protein</fullName>
    </submittedName>
</protein>
<organism evidence="2 3">
    <name type="scientific">Asanoa hainanensis</name>
    <dbReference type="NCBI Taxonomy" id="560556"/>
    <lineage>
        <taxon>Bacteria</taxon>
        <taxon>Bacillati</taxon>
        <taxon>Actinomycetota</taxon>
        <taxon>Actinomycetes</taxon>
        <taxon>Micromonosporales</taxon>
        <taxon>Micromonosporaceae</taxon>
        <taxon>Asanoa</taxon>
    </lineage>
</organism>
<name>A0A239PI07_9ACTN</name>
<accession>A0A239PI07</accession>
<sequence length="139" mass="14782">MVLDPRGAGGVHGLLPLAPLIGVGLFGGGVRGLVETSAALHLRQHPVQDVFQPPPFPVGPPPAPAMGPPSVVSELQRQRAGRYPPLLRRDPLPVIHTGRVQLDRIREMVDGVELLGHHKRVPSPADDHGQATFLVLGDV</sequence>
<feature type="region of interest" description="Disordered" evidence="1">
    <location>
        <begin position="56"/>
        <end position="77"/>
    </location>
</feature>